<evidence type="ECO:0000313" key="3">
    <source>
        <dbReference type="Proteomes" id="UP000681610"/>
    </source>
</evidence>
<evidence type="ECO:0000313" key="2">
    <source>
        <dbReference type="EMBL" id="MBO1885083.1"/>
    </source>
</evidence>
<dbReference type="SUPFAM" id="SSF55729">
    <property type="entry name" value="Acyl-CoA N-acyltransferases (Nat)"/>
    <property type="match status" value="1"/>
</dbReference>
<dbReference type="Pfam" id="PF14542">
    <property type="entry name" value="Acetyltransf_CG"/>
    <property type="match status" value="1"/>
</dbReference>
<gene>
    <name evidence="2" type="ORF">J4N46_11825</name>
</gene>
<dbReference type="Gene3D" id="3.40.630.30">
    <property type="match status" value="1"/>
</dbReference>
<accession>A0ABS3Q0H6</accession>
<keyword evidence="3" id="KW-1185">Reference proteome</keyword>
<name>A0ABS3Q0H6_9FLAO</name>
<feature type="domain" description="N-acetyltransferase" evidence="1">
    <location>
        <begin position="4"/>
        <end position="88"/>
    </location>
</feature>
<dbReference type="RefSeq" id="WP_208059456.1">
    <property type="nucleotide sequence ID" value="NZ_JAGDYP010000012.1"/>
</dbReference>
<comment type="caution">
    <text evidence="2">The sequence shown here is derived from an EMBL/GenBank/DDBJ whole genome shotgun (WGS) entry which is preliminary data.</text>
</comment>
<evidence type="ECO:0000259" key="1">
    <source>
        <dbReference type="PROSITE" id="PS51729"/>
    </source>
</evidence>
<dbReference type="Proteomes" id="UP000681610">
    <property type="component" value="Unassembled WGS sequence"/>
</dbReference>
<dbReference type="PROSITE" id="PS51729">
    <property type="entry name" value="GNAT_YJDJ"/>
    <property type="match status" value="1"/>
</dbReference>
<protein>
    <submittedName>
        <fullName evidence="2">N-acetyltransferase</fullName>
    </submittedName>
</protein>
<dbReference type="InterPro" id="IPR031165">
    <property type="entry name" value="GNAT_YJDJ"/>
</dbReference>
<dbReference type="InterPro" id="IPR016181">
    <property type="entry name" value="Acyl_CoA_acyltransferase"/>
</dbReference>
<sequence length="93" mass="10903">MEVTDNEFSRQYQVKIEGELAYIEYSLQDRKIFFTKTQLPETITEAVIDEFFKTTLALVAQKKYKIVPVCPVAISFFRRNKEYKEVLSAGIRV</sequence>
<proteinExistence type="predicted"/>
<reference evidence="2 3" key="1">
    <citation type="submission" date="2021-03" db="EMBL/GenBank/DDBJ databases">
        <title>Isolation and description of Capnocytophaga bilenii sp. nov., a novel Capnocytophaga species, isolated from a gingivitis subject.</title>
        <authorList>
            <person name="Antezack A."/>
            <person name="Monnet-Corti V."/>
            <person name="La Scola B."/>
        </authorList>
    </citation>
    <scope>NUCLEOTIDE SEQUENCE [LARGE SCALE GENOMIC DNA]</scope>
    <source>
        <strain evidence="2 3">Marseille-Q4570</strain>
    </source>
</reference>
<organism evidence="2 3">
    <name type="scientific">Capnocytophaga bilenii</name>
    <dbReference type="NCBI Taxonomy" id="2819369"/>
    <lineage>
        <taxon>Bacteria</taxon>
        <taxon>Pseudomonadati</taxon>
        <taxon>Bacteroidota</taxon>
        <taxon>Flavobacteriia</taxon>
        <taxon>Flavobacteriales</taxon>
        <taxon>Flavobacteriaceae</taxon>
        <taxon>Capnocytophaga</taxon>
    </lineage>
</organism>
<dbReference type="EMBL" id="JAGDYP010000012">
    <property type="protein sequence ID" value="MBO1885083.1"/>
    <property type="molecule type" value="Genomic_DNA"/>
</dbReference>